<name>A0AAV0V451_HYABA</name>
<dbReference type="Proteomes" id="UP001162031">
    <property type="component" value="Unassembled WGS sequence"/>
</dbReference>
<accession>A0AAV0V451</accession>
<proteinExistence type="predicted"/>
<organism evidence="2 3">
    <name type="scientific">Hyaloperonospora brassicae</name>
    <name type="common">Brassica downy mildew</name>
    <name type="synonym">Peronospora brassicae</name>
    <dbReference type="NCBI Taxonomy" id="162125"/>
    <lineage>
        <taxon>Eukaryota</taxon>
        <taxon>Sar</taxon>
        <taxon>Stramenopiles</taxon>
        <taxon>Oomycota</taxon>
        <taxon>Peronosporomycetes</taxon>
        <taxon>Peronosporales</taxon>
        <taxon>Peronosporaceae</taxon>
        <taxon>Hyaloperonospora</taxon>
    </lineage>
</organism>
<reference evidence="2" key="1">
    <citation type="submission" date="2022-12" db="EMBL/GenBank/DDBJ databases">
        <authorList>
            <person name="Webb A."/>
        </authorList>
    </citation>
    <scope>NUCLEOTIDE SEQUENCE</scope>
    <source>
        <strain evidence="2">Hp1</strain>
    </source>
</reference>
<sequence>MEPSAVSALPGAANAADDAVAVLLHIDSSSLRSDDAPDVCVSLFDTARVCMDLAVDLTLVLGFERAIYLTHRDTDAAKGSPESYASSLHVIVDAQTVRLKPHERVADVTWLDSAFVCVGYTTGIVRLFTRSGALVFEQQLHRAAVHKLTVNRDVATMAPRRATLPSQAPSEPEPAEFWVLYADATVVVLQVSEVIAAVRAGGVEPAQVHKVRKYSLRGQTDVVAAVPCGPVRPTIFQSHARLGVYTIVSAGSAPFLSFYPAGNDQNSIIHLAQIAIAIASRAAGAAWRFATTWGWRRGTDETLARGDEQRAVAAPLSSDAIDSAVEHMPTPLGSTHSIDEDERRRCRVLVLSPSGKLAAVSDSLGRIVLIDTSRMVVIRMWKGYRNGQCGWMQGLEGARRPLGLYLVIYSAQRGIVEVWRARYGPRVFSFAVGNCAKLFTQFDSVTRRTKCYILTKSSGTMSEVIELKPRLPNASTLMKYFTQNKLQEEQFRLHQVVGSLHAFVKKNGDHTHEHNTLNSLLEDMRSFSALTTIQALLDVLLKADMRSLDAAFLLRALENLQLALKNEVAFATPTGASLSLQWKLLWQYRLVSTFIGFQTEFASGKHAFMSMLQTSDREILLQSSTSSGCEENNSPPFSRVMPWYELYRRAGLAFDDESCIKTCRASDSASQLTAWEFMEFFSMPFDDPDLPRRRDIISLFETAETDEHFLRDAFRVLGTPLLRKFSTLAHRNCFLTFIFAPVLSSVFAVQELQRLHSTLYLTEGILTKLFVDWYFSLPLGMVLALPSPSSSSSLQRWLQPYFVIADVEEAIGQEGDNVDVSYVPTETRVFRLRDCHPSVVEFFDSCCKTPKLFHAFVLSAHCGWSEKQSAKHAEEATFGKYSIIASGVRWAVLQECIAKTMHLSLRLGKAGCLSVDAVEHVDDVMQRVAVMQLNDGHEVGEDDAAVQLPEDHADVDVDGDETDGPDEMSEQISQLKECEGRNDVFAWVLNDTQPPLAVDALVEKLDLTPSLTSTHYLLLKCLSMMVPTGEEFEKVSAMSVLVKDVISQVKPQS</sequence>
<keyword evidence="3" id="KW-1185">Reference proteome</keyword>
<dbReference type="PANTHER" id="PTHR12472">
    <property type="entry name" value="RAB3-GAP REGULATORY DOMAIN"/>
    <property type="match status" value="1"/>
</dbReference>
<evidence type="ECO:0000313" key="2">
    <source>
        <dbReference type="EMBL" id="CAI5742341.1"/>
    </source>
</evidence>
<comment type="caution">
    <text evidence="2">The sequence shown here is derived from an EMBL/GenBank/DDBJ whole genome shotgun (WGS) entry which is preliminary data.</text>
</comment>
<evidence type="ECO:0000313" key="3">
    <source>
        <dbReference type="Proteomes" id="UP001162031"/>
    </source>
</evidence>
<protein>
    <recommendedName>
        <fullName evidence="1">Rab3-GAP regulatory subunit N-terminal domain-containing protein</fullName>
    </recommendedName>
</protein>
<gene>
    <name evidence="2" type="ORF">HBR001_LOCUS8932</name>
</gene>
<dbReference type="InterPro" id="IPR026059">
    <property type="entry name" value="Rab3GAP2"/>
</dbReference>
<dbReference type="PANTHER" id="PTHR12472:SF0">
    <property type="entry name" value="RAB3 GTPASE-ACTIVATING PROTEIN NON-CATALYTIC SUBUNIT"/>
    <property type="match status" value="1"/>
</dbReference>
<dbReference type="EMBL" id="CANTFL010001466">
    <property type="protein sequence ID" value="CAI5742341.1"/>
    <property type="molecule type" value="Genomic_DNA"/>
</dbReference>
<dbReference type="InterPro" id="IPR032839">
    <property type="entry name" value="RAB3GAP_N"/>
</dbReference>
<dbReference type="AlphaFoldDB" id="A0AAV0V451"/>
<dbReference type="Pfam" id="PF14655">
    <property type="entry name" value="RAB3GAP2_N"/>
    <property type="match status" value="1"/>
</dbReference>
<feature type="domain" description="Rab3-GAP regulatory subunit N-terminal" evidence="1">
    <location>
        <begin position="110"/>
        <end position="438"/>
    </location>
</feature>
<evidence type="ECO:0000259" key="1">
    <source>
        <dbReference type="Pfam" id="PF14655"/>
    </source>
</evidence>